<dbReference type="Proteomes" id="UP001139994">
    <property type="component" value="Unassembled WGS sequence"/>
</dbReference>
<protein>
    <recommendedName>
        <fullName evidence="2">DUF6708 domain-containing protein</fullName>
    </recommendedName>
</protein>
<evidence type="ECO:0000259" key="2">
    <source>
        <dbReference type="Pfam" id="PF20455"/>
    </source>
</evidence>
<dbReference type="InterPro" id="IPR046554">
    <property type="entry name" value="DUF6708"/>
</dbReference>
<dbReference type="Pfam" id="PF20455">
    <property type="entry name" value="DUF6708"/>
    <property type="match status" value="1"/>
</dbReference>
<gene>
    <name evidence="3" type="ORF">OC929_24215</name>
</gene>
<sequence length="271" mass="31414">MTKTNEYLPRHPIGWKYDLPLPTEEPPQSFNPALLPPTPNQINNTYMEVSRATLSTRGLGSIGGSITLLLSLLINLPFIYDSITNSSEINIGFILLGYLFIIISCWAIIPYIRIDLELPRDEPIRFNRSRQKVYFYQYRFDRISVFSRKKWGIHPVVYDWKDLIAEACSVYAPMGNGGLVENVLIAVRKPGTDEIIDRLFFTHNIEDGKRYWEIIRLFMQQGPEALPTFVRPPRDWDNDFELTPIRRLAPRVQWPEAIDRESRTDPTGDPT</sequence>
<proteinExistence type="predicted"/>
<keyword evidence="1" id="KW-0812">Transmembrane</keyword>
<reference evidence="3" key="3">
    <citation type="journal article" date="2023" name="mSystems">
        <title>Charting the Lipopeptidome of Nonpathogenic Pseudomonas.</title>
        <authorList>
            <person name="Cesa-Luna C."/>
            <person name="Geudens N."/>
            <person name="Girard L."/>
            <person name="De Roo V."/>
            <person name="Maklad H.R."/>
            <person name="Martins J.C."/>
            <person name="Hofte M."/>
            <person name="De Mot R."/>
        </authorList>
    </citation>
    <scope>NUCLEOTIDE SEQUENCE</scope>
    <source>
        <strain evidence="3">COR51</strain>
    </source>
</reference>
<comment type="caution">
    <text evidence="3">The sequence shown here is derived from an EMBL/GenBank/DDBJ whole genome shotgun (WGS) entry which is preliminary data.</text>
</comment>
<feature type="domain" description="DUF6708" evidence="2">
    <location>
        <begin position="102"/>
        <end position="266"/>
    </location>
</feature>
<evidence type="ECO:0000256" key="1">
    <source>
        <dbReference type="SAM" id="Phobius"/>
    </source>
</evidence>
<organism evidence="3 4">
    <name type="scientific">Pseudomonas peradeniyensis</name>
    <dbReference type="NCBI Taxonomy" id="2745488"/>
    <lineage>
        <taxon>Bacteria</taxon>
        <taxon>Pseudomonadati</taxon>
        <taxon>Pseudomonadota</taxon>
        <taxon>Gammaproteobacteria</taxon>
        <taxon>Pseudomonadales</taxon>
        <taxon>Pseudomonadaceae</taxon>
        <taxon>Pseudomonas</taxon>
    </lineage>
</organism>
<evidence type="ECO:0000313" key="3">
    <source>
        <dbReference type="EMBL" id="MCU7241159.1"/>
    </source>
</evidence>
<keyword evidence="1" id="KW-1133">Transmembrane helix</keyword>
<keyword evidence="4" id="KW-1185">Reference proteome</keyword>
<feature type="transmembrane region" description="Helical" evidence="1">
    <location>
        <begin position="59"/>
        <end position="79"/>
    </location>
</feature>
<accession>A0ABT2VHD2</accession>
<dbReference type="EMBL" id="JAOSLA010000060">
    <property type="protein sequence ID" value="MCU7241159.1"/>
    <property type="molecule type" value="Genomic_DNA"/>
</dbReference>
<reference evidence="3" key="2">
    <citation type="submission" date="2022-09" db="EMBL/GenBank/DDBJ databases">
        <authorList>
            <person name="Cesa-Luna C."/>
            <person name="Girard L."/>
            <person name="Lood C."/>
            <person name="Hofte M."/>
            <person name="De Mot R."/>
        </authorList>
    </citation>
    <scope>NUCLEOTIDE SEQUENCE</scope>
    <source>
        <strain evidence="3">COR51</strain>
    </source>
</reference>
<dbReference type="RefSeq" id="WP_262952773.1">
    <property type="nucleotide sequence ID" value="NZ_JAOSLA010000060.1"/>
</dbReference>
<reference evidence="3" key="1">
    <citation type="journal article" date="2022" name="Microbiol. Spectr.">
        <title>An Nuclear Magnetic Resonance Fingerprint Matching Approach for the Identification and Structural Re-Evaluation of Pseudomonas Lipopeptides.</title>
        <authorList>
            <person name="De Roo V."/>
            <person name="Verleysen Y."/>
            <person name="Kovacs B."/>
            <person name="De Vleeschouwer M."/>
            <person name="Muangkaew P."/>
            <person name="Girard L."/>
            <person name="Hofte M."/>
            <person name="De Mot R."/>
            <person name="Madder A."/>
            <person name="Geudens N."/>
            <person name="Martins J.C."/>
        </authorList>
    </citation>
    <scope>NUCLEOTIDE SEQUENCE</scope>
    <source>
        <strain evidence="3">COR51</strain>
    </source>
</reference>
<keyword evidence="1" id="KW-0472">Membrane</keyword>
<evidence type="ECO:0000313" key="4">
    <source>
        <dbReference type="Proteomes" id="UP001139994"/>
    </source>
</evidence>
<name>A0ABT2VHD2_9PSED</name>
<feature type="transmembrane region" description="Helical" evidence="1">
    <location>
        <begin position="91"/>
        <end position="112"/>
    </location>
</feature>